<accession>A0ABR7KN24</accession>
<evidence type="ECO:0000313" key="2">
    <source>
        <dbReference type="Proteomes" id="UP000652755"/>
    </source>
</evidence>
<proteinExistence type="predicted"/>
<keyword evidence="2" id="KW-1185">Reference proteome</keyword>
<gene>
    <name evidence="1" type="ORF">H7U22_03540</name>
</gene>
<reference evidence="1 2" key="1">
    <citation type="submission" date="2020-08" db="EMBL/GenBank/DDBJ databases">
        <authorList>
            <person name="Sun Q."/>
            <person name="Inoue M."/>
        </authorList>
    </citation>
    <scope>NUCLEOTIDE SEQUENCE [LARGE SCALE GENOMIC DNA]</scope>
    <source>
        <strain evidence="1 2">CCM 8938</strain>
    </source>
</reference>
<name>A0ABR7KN24_9SPHI</name>
<evidence type="ECO:0000313" key="1">
    <source>
        <dbReference type="EMBL" id="MBC6109485.1"/>
    </source>
</evidence>
<organism evidence="1 2">
    <name type="scientific">Pedobacter fastidiosus</name>
    <dbReference type="NCBI Taxonomy" id="2765361"/>
    <lineage>
        <taxon>Bacteria</taxon>
        <taxon>Pseudomonadati</taxon>
        <taxon>Bacteroidota</taxon>
        <taxon>Sphingobacteriia</taxon>
        <taxon>Sphingobacteriales</taxon>
        <taxon>Sphingobacteriaceae</taxon>
        <taxon>Pedobacter</taxon>
    </lineage>
</organism>
<comment type="caution">
    <text evidence="1">The sequence shown here is derived from an EMBL/GenBank/DDBJ whole genome shotgun (WGS) entry which is preliminary data.</text>
</comment>
<sequence>MEKVLAITQEVEASFKFVELGLLNLREQKTLVSNNHVTIQLLSSGFERIIKILLLLKEKHLTGHYPKLFSGKSFFNKYRGGHGINVMLEELLEYSDDVEELSSNQLVREDVLFLKKDIKFKQLVHILTEFSIIQRYFYIDTIVMEKENSAINPFELFKDFLYSFLDGVDQETLTYEQADTLAIKNTIICIERGLRGISRFFIFGFADLGRQYYADFSNFILLKDENLGSMKYAERKVVPSDSYYPISWPSLKYFRLISFSKKKLLSSSNYKCWPFNVDSIYVFSTGEHFYLAEIGREIFALTGATSTYFKIPTYLKSKYLKPRGYATYLLDEAKKLNPNSKF</sequence>
<dbReference type="Proteomes" id="UP000652755">
    <property type="component" value="Unassembled WGS sequence"/>
</dbReference>
<protein>
    <submittedName>
        <fullName evidence="1">Uncharacterized protein</fullName>
    </submittedName>
</protein>
<dbReference type="EMBL" id="JACRYL010000002">
    <property type="protein sequence ID" value="MBC6109485.1"/>
    <property type="molecule type" value="Genomic_DNA"/>
</dbReference>